<sequence length="100" mass="11876">MLMHHQRHRGYDLGKVREVSGVPMDQESECVAEWFLRVSHAHSYFPKTLSLIIIVQALQSIHNLSLHRWICVTWIRWSSTKKLRRLVKEPMVWSIRLGTE</sequence>
<accession>A0ACC0G0T6</accession>
<dbReference type="EMBL" id="CM045769">
    <property type="protein sequence ID" value="KAI7994530.1"/>
    <property type="molecule type" value="Genomic_DNA"/>
</dbReference>
<gene>
    <name evidence="1" type="ORF">LOK49_LG11G01768</name>
</gene>
<organism evidence="1 2">
    <name type="scientific">Camellia lanceoleosa</name>
    <dbReference type="NCBI Taxonomy" id="1840588"/>
    <lineage>
        <taxon>Eukaryota</taxon>
        <taxon>Viridiplantae</taxon>
        <taxon>Streptophyta</taxon>
        <taxon>Embryophyta</taxon>
        <taxon>Tracheophyta</taxon>
        <taxon>Spermatophyta</taxon>
        <taxon>Magnoliopsida</taxon>
        <taxon>eudicotyledons</taxon>
        <taxon>Gunneridae</taxon>
        <taxon>Pentapetalae</taxon>
        <taxon>asterids</taxon>
        <taxon>Ericales</taxon>
        <taxon>Theaceae</taxon>
        <taxon>Camellia</taxon>
    </lineage>
</organism>
<comment type="caution">
    <text evidence="1">The sequence shown here is derived from an EMBL/GenBank/DDBJ whole genome shotgun (WGS) entry which is preliminary data.</text>
</comment>
<protein>
    <submittedName>
        <fullName evidence="1">Uncharacterized protein</fullName>
    </submittedName>
</protein>
<keyword evidence="2" id="KW-1185">Reference proteome</keyword>
<reference evidence="1 2" key="1">
    <citation type="journal article" date="2022" name="Plant J.">
        <title>Chromosome-level genome of Camellia lanceoleosa provides a valuable resource for understanding genome evolution and self-incompatibility.</title>
        <authorList>
            <person name="Gong W."/>
            <person name="Xiao S."/>
            <person name="Wang L."/>
            <person name="Liao Z."/>
            <person name="Chang Y."/>
            <person name="Mo W."/>
            <person name="Hu G."/>
            <person name="Li W."/>
            <person name="Zhao G."/>
            <person name="Zhu H."/>
            <person name="Hu X."/>
            <person name="Ji K."/>
            <person name="Xiang X."/>
            <person name="Song Q."/>
            <person name="Yuan D."/>
            <person name="Jin S."/>
            <person name="Zhang L."/>
        </authorList>
    </citation>
    <scope>NUCLEOTIDE SEQUENCE [LARGE SCALE GENOMIC DNA]</scope>
    <source>
        <strain evidence="1">SQ_2022a</strain>
    </source>
</reference>
<name>A0ACC0G0T6_9ERIC</name>
<dbReference type="Proteomes" id="UP001060215">
    <property type="component" value="Chromosome 12"/>
</dbReference>
<evidence type="ECO:0000313" key="1">
    <source>
        <dbReference type="EMBL" id="KAI7994530.1"/>
    </source>
</evidence>
<evidence type="ECO:0000313" key="2">
    <source>
        <dbReference type="Proteomes" id="UP001060215"/>
    </source>
</evidence>
<proteinExistence type="predicted"/>